<dbReference type="EMBL" id="JBBPBM010000182">
    <property type="protein sequence ID" value="KAK8501675.1"/>
    <property type="molecule type" value="Genomic_DNA"/>
</dbReference>
<keyword evidence="2" id="KW-1185">Reference proteome</keyword>
<sequence>MDEGNGGVFEYLPDDLLVKNTEADPCRAAVVEVSTEEEDRKWRSLRAPLHDVWCSGSPLVVVDNTLYWMIPNLSCENSTLMFSMDSEVFRTISHPTYPCKPGDRKIRHQWIRVQTSRESRWMVG</sequence>
<evidence type="ECO:0000313" key="1">
    <source>
        <dbReference type="EMBL" id="KAK8501675.1"/>
    </source>
</evidence>
<evidence type="ECO:0000313" key="2">
    <source>
        <dbReference type="Proteomes" id="UP001472677"/>
    </source>
</evidence>
<comment type="caution">
    <text evidence="1">The sequence shown here is derived from an EMBL/GenBank/DDBJ whole genome shotgun (WGS) entry which is preliminary data.</text>
</comment>
<proteinExistence type="predicted"/>
<dbReference type="Proteomes" id="UP001472677">
    <property type="component" value="Unassembled WGS sequence"/>
</dbReference>
<protein>
    <submittedName>
        <fullName evidence="1">Uncharacterized protein</fullName>
    </submittedName>
</protein>
<reference evidence="1 2" key="1">
    <citation type="journal article" date="2024" name="G3 (Bethesda)">
        <title>Genome assembly of Hibiscus sabdariffa L. provides insights into metabolisms of medicinal natural products.</title>
        <authorList>
            <person name="Kim T."/>
        </authorList>
    </citation>
    <scope>NUCLEOTIDE SEQUENCE [LARGE SCALE GENOMIC DNA]</scope>
    <source>
        <strain evidence="1">TK-2024</strain>
        <tissue evidence="1">Old leaves</tissue>
    </source>
</reference>
<name>A0ABR2B491_9ROSI</name>
<organism evidence="1 2">
    <name type="scientific">Hibiscus sabdariffa</name>
    <name type="common">roselle</name>
    <dbReference type="NCBI Taxonomy" id="183260"/>
    <lineage>
        <taxon>Eukaryota</taxon>
        <taxon>Viridiplantae</taxon>
        <taxon>Streptophyta</taxon>
        <taxon>Embryophyta</taxon>
        <taxon>Tracheophyta</taxon>
        <taxon>Spermatophyta</taxon>
        <taxon>Magnoliopsida</taxon>
        <taxon>eudicotyledons</taxon>
        <taxon>Gunneridae</taxon>
        <taxon>Pentapetalae</taxon>
        <taxon>rosids</taxon>
        <taxon>malvids</taxon>
        <taxon>Malvales</taxon>
        <taxon>Malvaceae</taxon>
        <taxon>Malvoideae</taxon>
        <taxon>Hibiscus</taxon>
    </lineage>
</organism>
<gene>
    <name evidence="1" type="ORF">V6N12_002413</name>
</gene>
<accession>A0ABR2B491</accession>